<organism evidence="2 3">
    <name type="scientific">Prorocentrum cordatum</name>
    <dbReference type="NCBI Taxonomy" id="2364126"/>
    <lineage>
        <taxon>Eukaryota</taxon>
        <taxon>Sar</taxon>
        <taxon>Alveolata</taxon>
        <taxon>Dinophyceae</taxon>
        <taxon>Prorocentrales</taxon>
        <taxon>Prorocentraceae</taxon>
        <taxon>Prorocentrum</taxon>
    </lineage>
</organism>
<sequence>MVRLSRDALKLRLTEARRLRDAWKKCAAALKKQNKRLRTILREGVQSLNRGPELPQIILPTEPGGALFELPEERRGDPELPEEPAAEPQDQEFDEDEESSD</sequence>
<dbReference type="Proteomes" id="UP001189429">
    <property type="component" value="Unassembled WGS sequence"/>
</dbReference>
<reference evidence="2" key="1">
    <citation type="submission" date="2023-10" db="EMBL/GenBank/DDBJ databases">
        <authorList>
            <person name="Chen Y."/>
            <person name="Shah S."/>
            <person name="Dougan E. K."/>
            <person name="Thang M."/>
            <person name="Chan C."/>
        </authorList>
    </citation>
    <scope>NUCLEOTIDE SEQUENCE [LARGE SCALE GENOMIC DNA]</scope>
</reference>
<comment type="caution">
    <text evidence="2">The sequence shown here is derived from an EMBL/GenBank/DDBJ whole genome shotgun (WGS) entry which is preliminary data.</text>
</comment>
<gene>
    <name evidence="2" type="ORF">PCOR1329_LOCUS17633</name>
</gene>
<evidence type="ECO:0000313" key="2">
    <source>
        <dbReference type="EMBL" id="CAK0813845.1"/>
    </source>
</evidence>
<name>A0ABN9RBQ2_9DINO</name>
<proteinExistence type="predicted"/>
<evidence type="ECO:0000256" key="1">
    <source>
        <dbReference type="SAM" id="MobiDB-lite"/>
    </source>
</evidence>
<protein>
    <submittedName>
        <fullName evidence="2">Uncharacterized protein</fullName>
    </submittedName>
</protein>
<accession>A0ABN9RBQ2</accession>
<feature type="region of interest" description="Disordered" evidence="1">
    <location>
        <begin position="54"/>
        <end position="101"/>
    </location>
</feature>
<feature type="compositionally biased region" description="Acidic residues" evidence="1">
    <location>
        <begin position="79"/>
        <end position="101"/>
    </location>
</feature>
<keyword evidence="3" id="KW-1185">Reference proteome</keyword>
<dbReference type="EMBL" id="CAUYUJ010005494">
    <property type="protein sequence ID" value="CAK0813845.1"/>
    <property type="molecule type" value="Genomic_DNA"/>
</dbReference>
<evidence type="ECO:0000313" key="3">
    <source>
        <dbReference type="Proteomes" id="UP001189429"/>
    </source>
</evidence>